<dbReference type="KEGG" id="agy:ATC03_06305"/>
<dbReference type="InterPro" id="IPR036689">
    <property type="entry name" value="ESAT-6-like_sf"/>
</dbReference>
<comment type="similarity">
    <text evidence="1">Belongs to the WXG100 family.</text>
</comment>
<sequence>MSSYHVDAAQVSAATQTVKGTIGRIQSEVSSLLGQLTGLQSSWSGQAATAFQGAVSDWRATQLQVEQSLDGLNQALGVAATQYAEAEQANARLFLR</sequence>
<evidence type="ECO:0000313" key="3">
    <source>
        <dbReference type="Proteomes" id="UP000078437"/>
    </source>
</evidence>
<organism evidence="2 3">
    <name type="scientific">Agromyces aureus</name>
    <dbReference type="NCBI Taxonomy" id="453304"/>
    <lineage>
        <taxon>Bacteria</taxon>
        <taxon>Bacillati</taxon>
        <taxon>Actinomycetota</taxon>
        <taxon>Actinomycetes</taxon>
        <taxon>Micrococcales</taxon>
        <taxon>Microbacteriaceae</taxon>
        <taxon>Agromyces</taxon>
    </lineage>
</organism>
<reference evidence="2 3" key="1">
    <citation type="journal article" date="2016" name="Int. J. Syst. Evol. Microbiol.">
        <title>Agromyces aureus sp. nov., isolated from the rhizosphere of Salix caprea L. grown in a heavy-metal-contaminated soil.</title>
        <authorList>
            <person name="Corretto E."/>
            <person name="Antonielli L."/>
            <person name="Sessitsch A."/>
            <person name="Compant S."/>
            <person name="Gorfer M."/>
            <person name="Kuffner M."/>
            <person name="Brader G."/>
        </authorList>
    </citation>
    <scope>NUCLEOTIDE SEQUENCE [LARGE SCALE GENOMIC DNA]</scope>
    <source>
        <strain evidence="2 3">AR33</strain>
    </source>
</reference>
<accession>A0A191WDZ2</accession>
<dbReference type="EMBL" id="CP013979">
    <property type="protein sequence ID" value="ANJ26389.1"/>
    <property type="molecule type" value="Genomic_DNA"/>
</dbReference>
<protein>
    <recommendedName>
        <fullName evidence="1">ESAT-6-like protein</fullName>
    </recommendedName>
</protein>
<gene>
    <name evidence="2" type="ORF">ATC03_06305</name>
</gene>
<dbReference type="NCBIfam" id="TIGR03930">
    <property type="entry name" value="WXG100_ESAT6"/>
    <property type="match status" value="1"/>
</dbReference>
<keyword evidence="3" id="KW-1185">Reference proteome</keyword>
<evidence type="ECO:0000313" key="2">
    <source>
        <dbReference type="EMBL" id="ANJ26389.1"/>
    </source>
</evidence>
<name>A0A191WDZ2_9MICO</name>
<evidence type="ECO:0000256" key="1">
    <source>
        <dbReference type="RuleBase" id="RU362001"/>
    </source>
</evidence>
<reference evidence="3" key="2">
    <citation type="submission" date="2016-01" db="EMBL/GenBank/DDBJ databases">
        <title>Complete genome sequence of Agromyces aureus AR33T and comparison with related organisms.</title>
        <authorList>
            <person name="Corretto E."/>
            <person name="Antonielli L."/>
            <person name="Sessitsch A."/>
            <person name="Brader G."/>
        </authorList>
    </citation>
    <scope>NUCLEOTIDE SEQUENCE [LARGE SCALE GENOMIC DNA]</scope>
    <source>
        <strain evidence="3">AR33</strain>
    </source>
</reference>
<dbReference type="Gene3D" id="1.10.287.1060">
    <property type="entry name" value="ESAT-6-like"/>
    <property type="match status" value="1"/>
</dbReference>
<dbReference type="SUPFAM" id="SSF140453">
    <property type="entry name" value="EsxAB dimer-like"/>
    <property type="match status" value="1"/>
</dbReference>
<dbReference type="AlphaFoldDB" id="A0A191WDZ2"/>
<dbReference type="Pfam" id="PF06013">
    <property type="entry name" value="WXG100"/>
    <property type="match status" value="1"/>
</dbReference>
<proteinExistence type="inferred from homology"/>
<dbReference type="RefSeq" id="WP_067874500.1">
    <property type="nucleotide sequence ID" value="NZ_CP013979.1"/>
</dbReference>
<dbReference type="Proteomes" id="UP000078437">
    <property type="component" value="Chromosome"/>
</dbReference>
<dbReference type="OrthoDB" id="4231069at2"/>
<dbReference type="InterPro" id="IPR010310">
    <property type="entry name" value="T7SS_ESAT-6-like"/>
</dbReference>
<dbReference type="STRING" id="453304.ATC03_06305"/>